<dbReference type="AlphaFoldDB" id="A0A7W8HFC5"/>
<dbReference type="InterPro" id="IPR050147">
    <property type="entry name" value="Ser/Thr_Dehydratase"/>
</dbReference>
<dbReference type="RefSeq" id="WP_183964833.1">
    <property type="nucleotide sequence ID" value="NZ_BAABEW010000010.1"/>
</dbReference>
<protein>
    <submittedName>
        <fullName evidence="7">Threonine dehydratase</fullName>
        <ecNumber evidence="7">4.3.1.19</ecNumber>
    </submittedName>
</protein>
<evidence type="ECO:0000313" key="7">
    <source>
        <dbReference type="EMBL" id="MBB5270976.1"/>
    </source>
</evidence>
<keyword evidence="3" id="KW-0663">Pyridoxal phosphate</keyword>
<reference evidence="7 8" key="1">
    <citation type="submission" date="2020-08" db="EMBL/GenBank/DDBJ databases">
        <title>Genomic Encyclopedia of Type Strains, Phase IV (KMG-IV): sequencing the most valuable type-strain genomes for metagenomic binning, comparative biology and taxonomic classification.</title>
        <authorList>
            <person name="Goeker M."/>
        </authorList>
    </citation>
    <scope>NUCLEOTIDE SEQUENCE [LARGE SCALE GENOMIC DNA]</scope>
    <source>
        <strain evidence="7 8">DSM 29781</strain>
    </source>
</reference>
<dbReference type="PANTHER" id="PTHR48078:SF6">
    <property type="entry name" value="L-THREONINE DEHYDRATASE CATABOLIC TDCB"/>
    <property type="match status" value="1"/>
</dbReference>
<evidence type="ECO:0000256" key="4">
    <source>
        <dbReference type="ARBA" id="ARBA00023239"/>
    </source>
</evidence>
<comment type="cofactor">
    <cofactor evidence="1">
        <name>pyridoxal 5'-phosphate</name>
        <dbReference type="ChEBI" id="CHEBI:597326"/>
    </cofactor>
</comment>
<evidence type="ECO:0000256" key="1">
    <source>
        <dbReference type="ARBA" id="ARBA00001933"/>
    </source>
</evidence>
<name>A0A7W8HFC5_9BURK</name>
<dbReference type="GO" id="GO:0009097">
    <property type="term" value="P:isoleucine biosynthetic process"/>
    <property type="evidence" value="ECO:0007669"/>
    <property type="project" value="TreeGrafter"/>
</dbReference>
<dbReference type="InterPro" id="IPR005789">
    <property type="entry name" value="Thr_deHydtase_catblc"/>
</dbReference>
<dbReference type="SUPFAM" id="SSF53686">
    <property type="entry name" value="Tryptophan synthase beta subunit-like PLP-dependent enzymes"/>
    <property type="match status" value="1"/>
</dbReference>
<comment type="catalytic activity">
    <reaction evidence="5">
        <text>L-serine = pyruvate + NH4(+)</text>
        <dbReference type="Rhea" id="RHEA:19169"/>
        <dbReference type="ChEBI" id="CHEBI:15361"/>
        <dbReference type="ChEBI" id="CHEBI:28938"/>
        <dbReference type="ChEBI" id="CHEBI:33384"/>
        <dbReference type="EC" id="4.3.1.17"/>
    </reaction>
</comment>
<feature type="domain" description="ACT" evidence="6">
    <location>
        <begin position="337"/>
        <end position="416"/>
    </location>
</feature>
<accession>A0A7W8HFC5</accession>
<dbReference type="GO" id="GO:0006567">
    <property type="term" value="P:L-threonine catabolic process"/>
    <property type="evidence" value="ECO:0007669"/>
    <property type="project" value="InterPro"/>
</dbReference>
<dbReference type="GO" id="GO:0006565">
    <property type="term" value="P:L-serine catabolic process"/>
    <property type="evidence" value="ECO:0007669"/>
    <property type="project" value="TreeGrafter"/>
</dbReference>
<dbReference type="InterPro" id="IPR044561">
    <property type="entry name" value="ACT_ThrD-II-like"/>
</dbReference>
<evidence type="ECO:0000259" key="6">
    <source>
        <dbReference type="PROSITE" id="PS51671"/>
    </source>
</evidence>
<dbReference type="InterPro" id="IPR045865">
    <property type="entry name" value="ACT-like_dom_sf"/>
</dbReference>
<dbReference type="PANTHER" id="PTHR48078">
    <property type="entry name" value="THREONINE DEHYDRATASE, MITOCHONDRIAL-RELATED"/>
    <property type="match status" value="1"/>
</dbReference>
<dbReference type="GO" id="GO:0003941">
    <property type="term" value="F:L-serine ammonia-lyase activity"/>
    <property type="evidence" value="ECO:0007669"/>
    <property type="project" value="UniProtKB-EC"/>
</dbReference>
<dbReference type="Proteomes" id="UP000532440">
    <property type="component" value="Unassembled WGS sequence"/>
</dbReference>
<dbReference type="InterPro" id="IPR001926">
    <property type="entry name" value="TrpB-like_PALP"/>
</dbReference>
<dbReference type="PROSITE" id="PS51671">
    <property type="entry name" value="ACT"/>
    <property type="match status" value="1"/>
</dbReference>
<gene>
    <name evidence="7" type="ORF">HNQ70_000980</name>
</gene>
<dbReference type="EC" id="4.3.1.19" evidence="7"/>
<evidence type="ECO:0000313" key="8">
    <source>
        <dbReference type="Proteomes" id="UP000532440"/>
    </source>
</evidence>
<dbReference type="FunFam" id="3.40.50.1100:FF:000005">
    <property type="entry name" value="Threonine dehydratase catabolic"/>
    <property type="match status" value="1"/>
</dbReference>
<dbReference type="InterPro" id="IPR002912">
    <property type="entry name" value="ACT_dom"/>
</dbReference>
<proteinExistence type="inferred from homology"/>
<evidence type="ECO:0000256" key="2">
    <source>
        <dbReference type="ARBA" id="ARBA00010869"/>
    </source>
</evidence>
<dbReference type="InterPro" id="IPR036052">
    <property type="entry name" value="TrpB-like_PALP_sf"/>
</dbReference>
<evidence type="ECO:0000256" key="3">
    <source>
        <dbReference type="ARBA" id="ARBA00022898"/>
    </source>
</evidence>
<dbReference type="GO" id="GO:0004794">
    <property type="term" value="F:threonine deaminase activity"/>
    <property type="evidence" value="ECO:0007669"/>
    <property type="project" value="UniProtKB-EC"/>
</dbReference>
<comment type="similarity">
    <text evidence="2">Belongs to the serine/threonine dehydratase family.</text>
</comment>
<dbReference type="NCBIfam" id="TIGR01127">
    <property type="entry name" value="ilvA_1Cterm"/>
    <property type="match status" value="1"/>
</dbReference>
<dbReference type="Pfam" id="PF13291">
    <property type="entry name" value="ACT_4"/>
    <property type="match status" value="1"/>
</dbReference>
<keyword evidence="8" id="KW-1185">Reference proteome</keyword>
<dbReference type="NCBIfam" id="NF005600">
    <property type="entry name" value="PRK07334.1"/>
    <property type="match status" value="1"/>
</dbReference>
<dbReference type="Pfam" id="PF00291">
    <property type="entry name" value="PALP"/>
    <property type="match status" value="1"/>
</dbReference>
<sequence length="417" mass="43798">MGADAVVAGDVLAAHERIRGQVSDTPFLHSRTLSAIAGCELYLKFENLQFTASFKERGALNRLLALDAGECARGVIAVSAGNHAQGVAWHAQRLGIPATIVMPRFAPFVKVENTEALGAEVLLAGETFEQARQAMLRLADQRGLTVIHPYDDPLTVAGQGTVALEMLETGPQPELLVVPVGGGGLIAGMAVAARHLRPDIGIVGVQAELYPAAWRALREARGEALPSDAPLSGGPTIADGIAVERPGELTMALIRRHVDEIRLVSEARLEQAVVTLLEIEKSVVEGAGAAGLAAVLDDPARFAGRRVGLVLSGGNIDPLTLADAIQRQMVRTRRLARLRIGARDAPGALAAIATVLGAQGANIVEVNHQRAFAALPVHHTRIEVTVSTRGPAHLARVVQALHDAGFDCADVDESNSG</sequence>
<comment type="caution">
    <text evidence="7">The sequence shown here is derived from an EMBL/GenBank/DDBJ whole genome shotgun (WGS) entry which is preliminary data.</text>
</comment>
<dbReference type="SUPFAM" id="SSF55021">
    <property type="entry name" value="ACT-like"/>
    <property type="match status" value="1"/>
</dbReference>
<dbReference type="CDD" id="cd01562">
    <property type="entry name" value="Thr-dehyd"/>
    <property type="match status" value="1"/>
</dbReference>
<dbReference type="Gene3D" id="3.30.70.260">
    <property type="match status" value="1"/>
</dbReference>
<dbReference type="Gene3D" id="3.40.50.1100">
    <property type="match status" value="2"/>
</dbReference>
<keyword evidence="4 7" id="KW-0456">Lyase</keyword>
<dbReference type="CDD" id="cd04886">
    <property type="entry name" value="ACT_ThrD-II-like"/>
    <property type="match status" value="1"/>
</dbReference>
<dbReference type="EMBL" id="JACHGB010000002">
    <property type="protein sequence ID" value="MBB5270976.1"/>
    <property type="molecule type" value="Genomic_DNA"/>
</dbReference>
<organism evidence="7 8">
    <name type="scientific">Quisquiliibacterium transsilvanicum</name>
    <dbReference type="NCBI Taxonomy" id="1549638"/>
    <lineage>
        <taxon>Bacteria</taxon>
        <taxon>Pseudomonadati</taxon>
        <taxon>Pseudomonadota</taxon>
        <taxon>Betaproteobacteria</taxon>
        <taxon>Burkholderiales</taxon>
        <taxon>Burkholderiaceae</taxon>
        <taxon>Quisquiliibacterium</taxon>
    </lineage>
</organism>
<evidence type="ECO:0000256" key="5">
    <source>
        <dbReference type="ARBA" id="ARBA00049406"/>
    </source>
</evidence>